<keyword evidence="6 7" id="KW-0472">Membrane</keyword>
<dbReference type="Pfam" id="PF07690">
    <property type="entry name" value="MFS_1"/>
    <property type="match status" value="2"/>
</dbReference>
<dbReference type="EMBL" id="CP047121">
    <property type="protein sequence ID" value="QHB53046.1"/>
    <property type="molecule type" value="Genomic_DNA"/>
</dbReference>
<reference evidence="9 10" key="1">
    <citation type="submission" date="2019-12" db="EMBL/GenBank/DDBJ databases">
        <title>Lactobacillus hilgardii FLUB.</title>
        <authorList>
            <person name="Gustaw K."/>
        </authorList>
    </citation>
    <scope>NUCLEOTIDE SEQUENCE [LARGE SCALE GENOMIC DNA]</scope>
    <source>
        <strain evidence="9 10">FLUB</strain>
    </source>
</reference>
<dbReference type="InterPro" id="IPR050171">
    <property type="entry name" value="MFS_Transporters"/>
</dbReference>
<name>A0A6P1E6N1_LENHI</name>
<dbReference type="GeneID" id="69059297"/>
<feature type="domain" description="Major facilitator superfamily (MFS) profile" evidence="8">
    <location>
        <begin position="220"/>
        <end position="406"/>
    </location>
</feature>
<dbReference type="PANTHER" id="PTHR23517">
    <property type="entry name" value="RESISTANCE PROTEIN MDTM, PUTATIVE-RELATED-RELATED"/>
    <property type="match status" value="1"/>
</dbReference>
<evidence type="ECO:0000259" key="8">
    <source>
        <dbReference type="PROSITE" id="PS50850"/>
    </source>
</evidence>
<keyword evidence="2" id="KW-0813">Transport</keyword>
<keyword evidence="3" id="KW-1003">Cell membrane</keyword>
<feature type="transmembrane region" description="Helical" evidence="7">
    <location>
        <begin position="311"/>
        <end position="333"/>
    </location>
</feature>
<feature type="transmembrane region" description="Helical" evidence="7">
    <location>
        <begin position="26"/>
        <end position="44"/>
    </location>
</feature>
<evidence type="ECO:0000256" key="3">
    <source>
        <dbReference type="ARBA" id="ARBA00022475"/>
    </source>
</evidence>
<sequence>MGEEIFISTEGRDNVPKRSEIRFSSVILYSLILNAGAAFMWPLVTVYMHNYLHKSLTLAGMTILVMSVFMMIGNYLGGYLFDRWSPYKAAIISVVISMSAIIGLVFFHGWPMFSILLLFVGFGDGACMTLLNSYAASIKTRSTRAIFNVLYIGQNVGIVIGTLMVGFLLSHGVTTVFIVAAIFYFILLVITLIDFNVVVQRRAPGKKIQPGAPHETNVGSMILAICGVVLGVYLSYALWESVISVHMTNLHIPFENYSLLWTLNGLMIVFGQPFVNRIGEHFKLSTQTYIGVFIFAISFIGLIFAKQYYAFIIVMVVTTIGEMIGFPGIPAWIDSLSTPQQRGKFQGMYNLFMSFGRALGPLIGGVFLDFAPYGVLFSFAAGIIIVFLVILMILNHRRNRINQQFN</sequence>
<evidence type="ECO:0000256" key="7">
    <source>
        <dbReference type="SAM" id="Phobius"/>
    </source>
</evidence>
<dbReference type="AlphaFoldDB" id="A0A6P1E6N1"/>
<evidence type="ECO:0000256" key="5">
    <source>
        <dbReference type="ARBA" id="ARBA00022989"/>
    </source>
</evidence>
<feature type="transmembrane region" description="Helical" evidence="7">
    <location>
        <begin position="259"/>
        <end position="276"/>
    </location>
</feature>
<feature type="transmembrane region" description="Helical" evidence="7">
    <location>
        <begin position="218"/>
        <end position="239"/>
    </location>
</feature>
<feature type="transmembrane region" description="Helical" evidence="7">
    <location>
        <begin position="146"/>
        <end position="169"/>
    </location>
</feature>
<dbReference type="GO" id="GO:0022857">
    <property type="term" value="F:transmembrane transporter activity"/>
    <property type="evidence" value="ECO:0007669"/>
    <property type="project" value="InterPro"/>
</dbReference>
<protein>
    <submittedName>
        <fullName evidence="9">MFS transporter</fullName>
    </submittedName>
</protein>
<dbReference type="CDD" id="cd17329">
    <property type="entry name" value="MFS_MdtH_MDR_like"/>
    <property type="match status" value="1"/>
</dbReference>
<feature type="transmembrane region" description="Helical" evidence="7">
    <location>
        <begin position="56"/>
        <end position="77"/>
    </location>
</feature>
<organism evidence="9 10">
    <name type="scientific">Lentilactobacillus hilgardii</name>
    <name type="common">Lactobacillus hilgardii</name>
    <dbReference type="NCBI Taxonomy" id="1588"/>
    <lineage>
        <taxon>Bacteria</taxon>
        <taxon>Bacillati</taxon>
        <taxon>Bacillota</taxon>
        <taxon>Bacilli</taxon>
        <taxon>Lactobacillales</taxon>
        <taxon>Lactobacillaceae</taxon>
        <taxon>Lentilactobacillus</taxon>
    </lineage>
</organism>
<gene>
    <name evidence="9" type="ORF">GQR93_13020</name>
</gene>
<dbReference type="PROSITE" id="PS50850">
    <property type="entry name" value="MFS"/>
    <property type="match status" value="1"/>
</dbReference>
<dbReference type="InterPro" id="IPR020846">
    <property type="entry name" value="MFS_dom"/>
</dbReference>
<dbReference type="Gene3D" id="1.20.1250.20">
    <property type="entry name" value="MFS general substrate transporter like domains"/>
    <property type="match status" value="2"/>
</dbReference>
<dbReference type="InterPro" id="IPR036259">
    <property type="entry name" value="MFS_trans_sf"/>
</dbReference>
<evidence type="ECO:0000256" key="1">
    <source>
        <dbReference type="ARBA" id="ARBA00004651"/>
    </source>
</evidence>
<comment type="subcellular location">
    <subcellularLocation>
        <location evidence="1">Cell membrane</location>
        <topology evidence="1">Multi-pass membrane protein</topology>
    </subcellularLocation>
</comment>
<evidence type="ECO:0000256" key="4">
    <source>
        <dbReference type="ARBA" id="ARBA00022692"/>
    </source>
</evidence>
<feature type="transmembrane region" description="Helical" evidence="7">
    <location>
        <begin position="175"/>
        <end position="197"/>
    </location>
</feature>
<keyword evidence="4 7" id="KW-0812">Transmembrane</keyword>
<accession>A0A6P1E6N1</accession>
<keyword evidence="5 7" id="KW-1133">Transmembrane helix</keyword>
<proteinExistence type="predicted"/>
<evidence type="ECO:0000313" key="10">
    <source>
        <dbReference type="Proteomes" id="UP000465035"/>
    </source>
</evidence>
<feature type="transmembrane region" description="Helical" evidence="7">
    <location>
        <begin position="373"/>
        <end position="394"/>
    </location>
</feature>
<evidence type="ECO:0000256" key="6">
    <source>
        <dbReference type="ARBA" id="ARBA00023136"/>
    </source>
</evidence>
<feature type="transmembrane region" description="Helical" evidence="7">
    <location>
        <begin position="113"/>
        <end position="134"/>
    </location>
</feature>
<dbReference type="RefSeq" id="WP_003553151.1">
    <property type="nucleotide sequence ID" value="NZ_CABKOL010000104.1"/>
</dbReference>
<feature type="transmembrane region" description="Helical" evidence="7">
    <location>
        <begin position="89"/>
        <end position="107"/>
    </location>
</feature>
<dbReference type="SUPFAM" id="SSF103473">
    <property type="entry name" value="MFS general substrate transporter"/>
    <property type="match status" value="1"/>
</dbReference>
<dbReference type="InterPro" id="IPR011701">
    <property type="entry name" value="MFS"/>
</dbReference>
<evidence type="ECO:0000313" key="9">
    <source>
        <dbReference type="EMBL" id="QHB53046.1"/>
    </source>
</evidence>
<dbReference type="GO" id="GO:0005886">
    <property type="term" value="C:plasma membrane"/>
    <property type="evidence" value="ECO:0007669"/>
    <property type="project" value="UniProtKB-SubCell"/>
</dbReference>
<dbReference type="Proteomes" id="UP000465035">
    <property type="component" value="Chromosome"/>
</dbReference>
<feature type="transmembrane region" description="Helical" evidence="7">
    <location>
        <begin position="345"/>
        <end position="367"/>
    </location>
</feature>
<evidence type="ECO:0000256" key="2">
    <source>
        <dbReference type="ARBA" id="ARBA00022448"/>
    </source>
</evidence>
<feature type="transmembrane region" description="Helical" evidence="7">
    <location>
        <begin position="288"/>
        <end position="305"/>
    </location>
</feature>
<dbReference type="PANTHER" id="PTHR23517:SF10">
    <property type="entry name" value="MAJOR FACILITATOR SUPERFAMILY (MFS) PROFILE DOMAIN-CONTAINING PROTEIN"/>
    <property type="match status" value="1"/>
</dbReference>